<reference evidence="8 9" key="1">
    <citation type="submission" date="2020-03" db="EMBL/GenBank/DDBJ databases">
        <title>Draft genome of Streptomyces sp. ventii, isolated from the Axial Seamount in the Pacific Ocean, and resequencing of the two type strains Streptomyces lonarensis strain NCL 716 and Streptomyces bohaiensis strain 11A07.</title>
        <authorList>
            <person name="Loughran R.M."/>
            <person name="Pfannmuller K.M."/>
            <person name="Wasson B.J."/>
            <person name="Deadmond M.C."/>
            <person name="Paddock B.E."/>
            <person name="Koyack M.J."/>
            <person name="Gallegos D.A."/>
            <person name="Mitchell E.A."/>
            <person name="Ushijima B."/>
            <person name="Saw J.H."/>
            <person name="Mcphail K.L."/>
            <person name="Videau P."/>
        </authorList>
    </citation>
    <scope>NUCLEOTIDE SEQUENCE [LARGE SCALE GENOMIC DNA]</scope>
    <source>
        <strain evidence="8 9">11A07</strain>
    </source>
</reference>
<proteinExistence type="predicted"/>
<dbReference type="NCBIfam" id="TIGR04033">
    <property type="entry name" value="export_SdpB"/>
    <property type="match status" value="1"/>
</dbReference>
<feature type="transmembrane region" description="Helical" evidence="6">
    <location>
        <begin position="214"/>
        <end position="237"/>
    </location>
</feature>
<dbReference type="InterPro" id="IPR052964">
    <property type="entry name" value="Sporulation_signal_mat"/>
</dbReference>
<evidence type="ECO:0000256" key="1">
    <source>
        <dbReference type="ARBA" id="ARBA00004127"/>
    </source>
</evidence>
<dbReference type="Proteomes" id="UP000727056">
    <property type="component" value="Unassembled WGS sequence"/>
</dbReference>
<evidence type="ECO:0000313" key="8">
    <source>
        <dbReference type="EMBL" id="NJQ16746.1"/>
    </source>
</evidence>
<feature type="transmembrane region" description="Helical" evidence="6">
    <location>
        <begin position="268"/>
        <end position="285"/>
    </location>
</feature>
<feature type="compositionally biased region" description="Low complexity" evidence="5">
    <location>
        <begin position="313"/>
        <end position="333"/>
    </location>
</feature>
<dbReference type="InterPro" id="IPR023894">
    <property type="entry name" value="Sporulation_SdpB"/>
</dbReference>
<dbReference type="InterPro" id="IPR053934">
    <property type="entry name" value="HTTM_dom"/>
</dbReference>
<protein>
    <submittedName>
        <fullName evidence="8">HTTM domain-containing protein</fullName>
    </submittedName>
</protein>
<dbReference type="InterPro" id="IPR011020">
    <property type="entry name" value="HTTM-like"/>
</dbReference>
<evidence type="ECO:0000256" key="6">
    <source>
        <dbReference type="SAM" id="Phobius"/>
    </source>
</evidence>
<evidence type="ECO:0000313" key="9">
    <source>
        <dbReference type="Proteomes" id="UP000727056"/>
    </source>
</evidence>
<evidence type="ECO:0000256" key="4">
    <source>
        <dbReference type="ARBA" id="ARBA00023136"/>
    </source>
</evidence>
<evidence type="ECO:0000259" key="7">
    <source>
        <dbReference type="SMART" id="SM00752"/>
    </source>
</evidence>
<dbReference type="EMBL" id="JAAVJC010000189">
    <property type="protein sequence ID" value="NJQ16746.1"/>
    <property type="molecule type" value="Genomic_DNA"/>
</dbReference>
<dbReference type="Pfam" id="PF05090">
    <property type="entry name" value="HTTM"/>
    <property type="match status" value="1"/>
</dbReference>
<dbReference type="RefSeq" id="WP_168089458.1">
    <property type="nucleotide sequence ID" value="NZ_BHZH01000001.1"/>
</dbReference>
<dbReference type="PANTHER" id="PTHR39535:SF2">
    <property type="entry name" value="HTTM DOMAIN-CONTAINING PROTEIN"/>
    <property type="match status" value="1"/>
</dbReference>
<dbReference type="PANTHER" id="PTHR39535">
    <property type="entry name" value="SPORULATION-DELAYING PROTEIN SDPB"/>
    <property type="match status" value="1"/>
</dbReference>
<keyword evidence="4 6" id="KW-0472">Membrane</keyword>
<feature type="domain" description="HTTM-like" evidence="7">
    <location>
        <begin position="7"/>
        <end position="280"/>
    </location>
</feature>
<keyword evidence="2 6" id="KW-0812">Transmembrane</keyword>
<keyword evidence="3 6" id="KW-1133">Transmembrane helix</keyword>
<comment type="caution">
    <text evidence="8">The sequence shown here is derived from an EMBL/GenBank/DDBJ whole genome shotgun (WGS) entry which is preliminary data.</text>
</comment>
<feature type="compositionally biased region" description="Low complexity" evidence="5">
    <location>
        <begin position="340"/>
        <end position="351"/>
    </location>
</feature>
<feature type="region of interest" description="Disordered" evidence="5">
    <location>
        <begin position="292"/>
        <end position="351"/>
    </location>
</feature>
<dbReference type="SMART" id="SM00752">
    <property type="entry name" value="HTTM"/>
    <property type="match status" value="1"/>
</dbReference>
<accession>A0ABX1CCB6</accession>
<keyword evidence="9" id="KW-1185">Reference proteome</keyword>
<evidence type="ECO:0000256" key="2">
    <source>
        <dbReference type="ARBA" id="ARBA00022692"/>
    </source>
</evidence>
<gene>
    <name evidence="8" type="ORF">HCN52_17870</name>
</gene>
<name>A0ABX1CCB6_9ACTN</name>
<evidence type="ECO:0000256" key="3">
    <source>
        <dbReference type="ARBA" id="ARBA00022989"/>
    </source>
</evidence>
<comment type="subcellular location">
    <subcellularLocation>
        <location evidence="1">Endomembrane system</location>
        <topology evidence="1">Multi-pass membrane protein</topology>
    </subcellularLocation>
</comment>
<feature type="transmembrane region" description="Helical" evidence="6">
    <location>
        <begin position="244"/>
        <end position="262"/>
    </location>
</feature>
<sequence>MRTIPLPWTAVYGLARTLVALATLGTVLLSSTDTLFRPVSGIEESVGCGGVNGIGVFCLVPEDRLTAARLLCVAVLLVVASGWRPRWTALPHAWVTFSVWGNVAISDGGDQIATILALLLTLTALGDPRRFHWDRLPADRAETPVSRAVALGCLSALVVVRVQMSLVYFQACVAKLPHAEWADGTVMWYWATHPAFGAPGVLQPLVDPVIRNPLGVAALTWVPLAIELGLAVALLLPQRWRWRLLAAGVLFHFSIGLMMGLWSFSFAMWAGLVVLCCPLGAHLAVRRADAATAPTASPDADADADAASRRRLAAQPAAAEPAVDEPAGGEEQPAAPPAAPTVTPAPARAGG</sequence>
<organism evidence="8 9">
    <name type="scientific">Streptomyces bohaiensis</name>
    <dbReference type="NCBI Taxonomy" id="1431344"/>
    <lineage>
        <taxon>Bacteria</taxon>
        <taxon>Bacillati</taxon>
        <taxon>Actinomycetota</taxon>
        <taxon>Actinomycetes</taxon>
        <taxon>Kitasatosporales</taxon>
        <taxon>Streptomycetaceae</taxon>
        <taxon>Streptomyces</taxon>
    </lineage>
</organism>
<evidence type="ECO:0000256" key="5">
    <source>
        <dbReference type="SAM" id="MobiDB-lite"/>
    </source>
</evidence>